<keyword evidence="1" id="KW-0472">Membrane</keyword>
<evidence type="ECO:0000313" key="3">
    <source>
        <dbReference type="EMBL" id="MUN38691.1"/>
    </source>
</evidence>
<feature type="transmembrane region" description="Helical" evidence="1">
    <location>
        <begin position="63"/>
        <end position="86"/>
    </location>
</feature>
<protein>
    <submittedName>
        <fullName evidence="3">ABC transporter permease</fullName>
    </submittedName>
</protein>
<evidence type="ECO:0000256" key="1">
    <source>
        <dbReference type="SAM" id="Phobius"/>
    </source>
</evidence>
<organism evidence="3 4">
    <name type="scientific">Actinomadura litoris</name>
    <dbReference type="NCBI Taxonomy" id="2678616"/>
    <lineage>
        <taxon>Bacteria</taxon>
        <taxon>Bacillati</taxon>
        <taxon>Actinomycetota</taxon>
        <taxon>Actinomycetes</taxon>
        <taxon>Streptosporangiales</taxon>
        <taxon>Thermomonosporaceae</taxon>
        <taxon>Actinomadura</taxon>
    </lineage>
</organism>
<evidence type="ECO:0000256" key="2">
    <source>
        <dbReference type="SAM" id="SignalP"/>
    </source>
</evidence>
<gene>
    <name evidence="3" type="ORF">GNZ18_19065</name>
</gene>
<dbReference type="RefSeq" id="WP_312874608.1">
    <property type="nucleotide sequence ID" value="NZ_WOFH01000006.1"/>
</dbReference>
<keyword evidence="1" id="KW-1133">Transmembrane helix</keyword>
<dbReference type="EMBL" id="WOFH01000006">
    <property type="protein sequence ID" value="MUN38691.1"/>
    <property type="molecule type" value="Genomic_DNA"/>
</dbReference>
<feature type="chain" id="PRO_5029462711" evidence="2">
    <location>
        <begin position="40"/>
        <end position="224"/>
    </location>
</feature>
<dbReference type="AlphaFoldDB" id="A0A7K1L2P9"/>
<proteinExistence type="predicted"/>
<sequence>MRAALHAEWTKLRTVAAPRWLLLGAIAATAALGAGAAWAAASVDGGATTVPSLIGVRLGQAPVAVLGVLVIGGEYGTGMIRATLAATPRRTAVLAAKAVVLTGAVAPAGAVAVLGSAAAERLILPAADGPTPRAIGGSVLYLVLIALLGLGVAAIVRDAASGAGAVLALLYLLPVLTRAIGGPRWLQRIGPAGPDGPWTGLGVTAGWAAAALLVGGLLLHVRDA</sequence>
<name>A0A7K1L2P9_9ACTN</name>
<feature type="transmembrane region" description="Helical" evidence="1">
    <location>
        <begin position="163"/>
        <end position="181"/>
    </location>
</feature>
<feature type="transmembrane region" description="Helical" evidence="1">
    <location>
        <begin position="98"/>
        <end position="119"/>
    </location>
</feature>
<dbReference type="Proteomes" id="UP000432015">
    <property type="component" value="Unassembled WGS sequence"/>
</dbReference>
<evidence type="ECO:0000313" key="4">
    <source>
        <dbReference type="Proteomes" id="UP000432015"/>
    </source>
</evidence>
<feature type="signal peptide" evidence="2">
    <location>
        <begin position="1"/>
        <end position="39"/>
    </location>
</feature>
<comment type="caution">
    <text evidence="3">The sequence shown here is derived from an EMBL/GenBank/DDBJ whole genome shotgun (WGS) entry which is preliminary data.</text>
</comment>
<reference evidence="3 4" key="1">
    <citation type="submission" date="2019-11" db="EMBL/GenBank/DDBJ databases">
        <authorList>
            <person name="Cao P."/>
        </authorList>
    </citation>
    <scope>NUCLEOTIDE SEQUENCE [LARGE SCALE GENOMIC DNA]</scope>
    <source>
        <strain evidence="3 4">NEAU-AAG5</strain>
    </source>
</reference>
<feature type="transmembrane region" description="Helical" evidence="1">
    <location>
        <begin position="139"/>
        <end position="156"/>
    </location>
</feature>
<keyword evidence="1" id="KW-0812">Transmembrane</keyword>
<accession>A0A7K1L2P9</accession>
<keyword evidence="2" id="KW-0732">Signal</keyword>
<feature type="transmembrane region" description="Helical" evidence="1">
    <location>
        <begin position="201"/>
        <end position="221"/>
    </location>
</feature>
<keyword evidence="4" id="KW-1185">Reference proteome</keyword>